<dbReference type="Gene3D" id="2.40.10.10">
    <property type="entry name" value="Trypsin-like serine proteases"/>
    <property type="match status" value="2"/>
</dbReference>
<organism evidence="3 4">
    <name type="scientific">Rhodococcus tukisamuensis</name>
    <dbReference type="NCBI Taxonomy" id="168276"/>
    <lineage>
        <taxon>Bacteria</taxon>
        <taxon>Bacillati</taxon>
        <taxon>Actinomycetota</taxon>
        <taxon>Actinomycetes</taxon>
        <taxon>Mycobacteriales</taxon>
        <taxon>Nocardiaceae</taxon>
        <taxon>Rhodococcus</taxon>
    </lineage>
</organism>
<reference evidence="3 4" key="1">
    <citation type="submission" date="2016-10" db="EMBL/GenBank/DDBJ databases">
        <authorList>
            <person name="de Groot N.N."/>
        </authorList>
    </citation>
    <scope>NUCLEOTIDE SEQUENCE [LARGE SCALE GENOMIC DNA]</scope>
    <source>
        <strain evidence="3 4">JCM 11308</strain>
    </source>
</reference>
<dbReference type="GO" id="GO:0006508">
    <property type="term" value="P:proteolysis"/>
    <property type="evidence" value="ECO:0007669"/>
    <property type="project" value="InterPro"/>
</dbReference>
<proteinExistence type="predicted"/>
<dbReference type="EMBL" id="FNAB01000003">
    <property type="protein sequence ID" value="SDD27130.1"/>
    <property type="molecule type" value="Genomic_DNA"/>
</dbReference>
<evidence type="ECO:0000256" key="1">
    <source>
        <dbReference type="SAM" id="SignalP"/>
    </source>
</evidence>
<dbReference type="PROSITE" id="PS51318">
    <property type="entry name" value="TAT"/>
    <property type="match status" value="1"/>
</dbReference>
<accession>A0A1G6TDH1</accession>
<dbReference type="Gene3D" id="3.30.300.50">
    <property type="match status" value="1"/>
</dbReference>
<dbReference type="Proteomes" id="UP000199417">
    <property type="component" value="Unassembled WGS sequence"/>
</dbReference>
<protein>
    <submittedName>
        <fullName evidence="3">Trypsin</fullName>
    </submittedName>
</protein>
<gene>
    <name evidence="3" type="ORF">SAMN05444580_103483</name>
</gene>
<dbReference type="Pfam" id="PF00089">
    <property type="entry name" value="Trypsin"/>
    <property type="match status" value="1"/>
</dbReference>
<dbReference type="STRING" id="168276.SAMN05444580_103483"/>
<dbReference type="InterPro" id="IPR043504">
    <property type="entry name" value="Peptidase_S1_PA_chymotrypsin"/>
</dbReference>
<evidence type="ECO:0000259" key="2">
    <source>
        <dbReference type="Pfam" id="PF00089"/>
    </source>
</evidence>
<dbReference type="GO" id="GO:0004252">
    <property type="term" value="F:serine-type endopeptidase activity"/>
    <property type="evidence" value="ECO:0007669"/>
    <property type="project" value="InterPro"/>
</dbReference>
<keyword evidence="4" id="KW-1185">Reference proteome</keyword>
<evidence type="ECO:0000313" key="4">
    <source>
        <dbReference type="Proteomes" id="UP000199417"/>
    </source>
</evidence>
<dbReference type="SUPFAM" id="SSF50494">
    <property type="entry name" value="Trypsin-like serine proteases"/>
    <property type="match status" value="1"/>
</dbReference>
<dbReference type="InterPro" id="IPR001254">
    <property type="entry name" value="Trypsin_dom"/>
</dbReference>
<dbReference type="RefSeq" id="WP_072846603.1">
    <property type="nucleotide sequence ID" value="NZ_FNAB01000003.1"/>
</dbReference>
<dbReference type="AlphaFoldDB" id="A0A1G6TDH1"/>
<dbReference type="CDD" id="cd21112">
    <property type="entry name" value="alphaLP-like"/>
    <property type="match status" value="1"/>
</dbReference>
<sequence>MRHARARRAALIGSAALLLLAPTLAHAEPATAASATTALPPELVTAIQRDLGLTAEQYLTQADTGQQLVAFANTLREKYPDAFAGAWLDPSGNPLVGLADGAGKDDARKAVEDQGYLVKDVPNSERALDEELNRAHDWVATLPAPLAKLIGAAGIDVVNNRMAIQVSDTAQNLGLQLPDFLAAGDAFVIPLPDLGSLAPPPIDPPGGLASQGGDSFAGTDMADMAGKAHCSLGFNGTDAAGEVVTLTAGHCDPNAATAGTPAASVAFDMSGEGVFGDRFGTFARSVTDDVADYSVIRIDDHATDRFRNNLIRVPGASSLAIDGTADPVVGAPVCKSGRRTGYRCGTVTSTDFVMNLGYRISHTFAANICTIGGDSGGPIVTGTQALGITSVSNFSAPCSISRVVASLSSDAPWVGATPINTILRDNPGLSVNTH</sequence>
<keyword evidence="1" id="KW-0732">Signal</keyword>
<evidence type="ECO:0000313" key="3">
    <source>
        <dbReference type="EMBL" id="SDD27130.1"/>
    </source>
</evidence>
<feature type="chain" id="PRO_5011683480" evidence="1">
    <location>
        <begin position="28"/>
        <end position="434"/>
    </location>
</feature>
<feature type="domain" description="Peptidase S1" evidence="2">
    <location>
        <begin position="246"/>
        <end position="398"/>
    </location>
</feature>
<name>A0A1G6TDH1_9NOCA</name>
<dbReference type="InterPro" id="IPR035070">
    <property type="entry name" value="Streptogrisin_prodomain"/>
</dbReference>
<dbReference type="InterPro" id="IPR006311">
    <property type="entry name" value="TAT_signal"/>
</dbReference>
<dbReference type="InterPro" id="IPR009003">
    <property type="entry name" value="Peptidase_S1_PA"/>
</dbReference>
<feature type="signal peptide" evidence="1">
    <location>
        <begin position="1"/>
        <end position="27"/>
    </location>
</feature>